<comment type="subcellular location">
    <subcellularLocation>
        <location evidence="1">Cell membrane</location>
        <topology evidence="1">Multi-pass membrane protein</topology>
    </subcellularLocation>
</comment>
<evidence type="ECO:0000256" key="5">
    <source>
        <dbReference type="ARBA" id="ARBA00022692"/>
    </source>
</evidence>
<evidence type="ECO:0000256" key="8">
    <source>
        <dbReference type="SAM" id="Phobius"/>
    </source>
</evidence>
<evidence type="ECO:0000256" key="2">
    <source>
        <dbReference type="ARBA" id="ARBA00010942"/>
    </source>
</evidence>
<dbReference type="Gene3D" id="3.30.70.1440">
    <property type="entry name" value="Multidrug efflux transporter AcrB pore domain"/>
    <property type="match status" value="1"/>
</dbReference>
<keyword evidence="5 8" id="KW-0812">Transmembrane</keyword>
<dbReference type="PANTHER" id="PTHR32063:SF24">
    <property type="entry name" value="CATION EFFLUX SYSTEM (ACRB_ACRD_ACRF FAMILY)"/>
    <property type="match status" value="1"/>
</dbReference>
<dbReference type="RefSeq" id="WP_010490656.1">
    <property type="nucleotide sequence ID" value="NZ_JBALWF010000006.1"/>
</dbReference>
<dbReference type="SUPFAM" id="SSF82714">
    <property type="entry name" value="Multidrug efflux transporter AcrB TolC docking domain, DN and DC subdomains"/>
    <property type="match status" value="2"/>
</dbReference>
<dbReference type="GO" id="GO:0042910">
    <property type="term" value="F:xenobiotic transmembrane transporter activity"/>
    <property type="evidence" value="ECO:0007669"/>
    <property type="project" value="TreeGrafter"/>
</dbReference>
<feature type="transmembrane region" description="Helical" evidence="8">
    <location>
        <begin position="539"/>
        <end position="556"/>
    </location>
</feature>
<dbReference type="InterPro" id="IPR004763">
    <property type="entry name" value="CusA-like"/>
</dbReference>
<gene>
    <name evidence="9" type="primary">czcA</name>
    <name evidence="9" type="ORF">PMYSY11_1439</name>
</gene>
<evidence type="ECO:0000256" key="3">
    <source>
        <dbReference type="ARBA" id="ARBA00022448"/>
    </source>
</evidence>
<comment type="similarity">
    <text evidence="2">Belongs to the resistance-nodulation-cell division (RND) (TC 2.A.6) family.</text>
</comment>
<dbReference type="NCBIfam" id="TIGR00914">
    <property type="entry name" value="2A0601"/>
    <property type="match status" value="1"/>
</dbReference>
<evidence type="ECO:0000313" key="9">
    <source>
        <dbReference type="EMBL" id="VEV96486.1"/>
    </source>
</evidence>
<dbReference type="EMBL" id="LR215729">
    <property type="protein sequence ID" value="VEV96486.1"/>
    <property type="molecule type" value="Genomic_DNA"/>
</dbReference>
<feature type="transmembrane region" description="Helical" evidence="8">
    <location>
        <begin position="484"/>
        <end position="507"/>
    </location>
</feature>
<sequence>MYERLIRFAIDQRWLILLAVLGMATLGIYSYQKLSIDAVPDITNVQVQINTEAKGYSPLETEQRVTFPIETVMAGLPKLQETRSISRYGLSQVTVIFEDGTDIYFARQLVNERIQEARGNLPRGLSPSMGPIASGLGEIYMWTVEAEDGAKKPDGSSYTPMDLREIQDWIVKPQLRTVKGVTEINTIGGYAKEFQVSPIPGSLVAHDLSLPDIVDALENNNANVGAGYIERSGEQYLIRAPGQLGSIADIANIIIKSTNGVPVRIGDVADVGLGKELRTGAATENGQEVVLGTVFMLIGENSRYVSQAVDQRLKEINRNLPKGVLAKTVYDRTVLVDKAINTVKKNLIEGALLVIAILFLFLGNIRAALITAMVIPLSMLFTFTGMVSNKVSANLMSLGALDFGIIIDGAVVIVENCVRRLAHAQATAGRTLTRNERFHEVFAASKEARRPLLFGQLIIMVVYLPIFALTGVEGKMFHPMAFTVVTALLGAMVLSVTFVPAAVALFLNGSVSEKENRLMVWLKQGYEPLLDWVMVRKPLVLTIATVIMVLSGLAASRMGSEFVPSLDEGDIALHAMRIPGTSLSQAIDMQVQLEQKIKSFAEVDTVFAKLGTAEVATDPMPPNVADNFVMLKPRDQWPDPSLSKVDLVAALQKAIEQIPGNNYEFTQPIQMRFNELISGVRSDVAVKVFGDDMDVMNETAEQIAEVLEGISGAADVKVEQTTGLPMLSVQIDREKAARFGLNVSEIQDAISTAIGGREAGALYEGDRRFDIQVRLSDEWRNDADKIQQLPIRLANGDNKDSPGFVRLADVATVIAAPGPNQISRESGKRRVVVTANVRGRDIGSFVAEAESKIAESVSIPTGYWTTWGGTFEQLQSAAKRLQIVVPVSLLLVFTLLFMMFGNIKDGLLVFTGVPFALTGGVMALWLRDIPLSISAGVGFIALSGVAVLNGLVMISFIRSLRENGMGLDEAIRVGALTRLRPVLMTALVASLGFIPMATAIGTGAEVQRPLATVVIGGILSSTTLTLLVLPLLYRLAHRLR</sequence>
<dbReference type="PANTHER" id="PTHR32063">
    <property type="match status" value="1"/>
</dbReference>
<dbReference type="Gene3D" id="3.30.70.1320">
    <property type="entry name" value="Multidrug efflux transporter AcrB pore domain like"/>
    <property type="match status" value="1"/>
</dbReference>
<dbReference type="GO" id="GO:0008324">
    <property type="term" value="F:monoatomic cation transmembrane transporter activity"/>
    <property type="evidence" value="ECO:0007669"/>
    <property type="project" value="InterPro"/>
</dbReference>
<keyword evidence="4" id="KW-1003">Cell membrane</keyword>
<dbReference type="Gene3D" id="3.30.70.1430">
    <property type="entry name" value="Multidrug efflux transporter AcrB pore domain"/>
    <property type="match status" value="2"/>
</dbReference>
<dbReference type="Gene3D" id="1.20.1640.10">
    <property type="entry name" value="Multidrug efflux transporter AcrB transmembrane domain"/>
    <property type="match status" value="2"/>
</dbReference>
<dbReference type="Pfam" id="PF00873">
    <property type="entry name" value="ACR_tran"/>
    <property type="match status" value="1"/>
</dbReference>
<dbReference type="Gene3D" id="3.30.2090.10">
    <property type="entry name" value="Multidrug efflux transporter AcrB TolC docking domain, DN and DC subdomains"/>
    <property type="match status" value="2"/>
</dbReference>
<evidence type="ECO:0000256" key="1">
    <source>
        <dbReference type="ARBA" id="ARBA00004651"/>
    </source>
</evidence>
<dbReference type="InterPro" id="IPR001036">
    <property type="entry name" value="Acrflvin-R"/>
</dbReference>
<dbReference type="GO" id="GO:0005886">
    <property type="term" value="C:plasma membrane"/>
    <property type="evidence" value="ECO:0007669"/>
    <property type="project" value="UniProtKB-SubCell"/>
</dbReference>
<keyword evidence="6 8" id="KW-1133">Transmembrane helix</keyword>
<feature type="transmembrane region" description="Helical" evidence="8">
    <location>
        <begin position="982"/>
        <end position="1004"/>
    </location>
</feature>
<organism evidence="9">
    <name type="scientific">Pseudomonas marincola</name>
    <dbReference type="NCBI Taxonomy" id="437900"/>
    <lineage>
        <taxon>Bacteria</taxon>
        <taxon>Pseudomonadati</taxon>
        <taxon>Pseudomonadota</taxon>
        <taxon>Gammaproteobacteria</taxon>
        <taxon>Pseudomonadales</taxon>
        <taxon>Pseudomonadaceae</taxon>
        <taxon>Pseudomonas</taxon>
    </lineage>
</organism>
<feature type="transmembrane region" description="Helical" evidence="8">
    <location>
        <begin position="395"/>
        <end position="414"/>
    </location>
</feature>
<evidence type="ECO:0000256" key="4">
    <source>
        <dbReference type="ARBA" id="ARBA00022475"/>
    </source>
</evidence>
<protein>
    <submittedName>
        <fullName evidence="9">Cation efflux system protein CzcA</fullName>
    </submittedName>
</protein>
<feature type="transmembrane region" description="Helical" evidence="8">
    <location>
        <begin position="351"/>
        <end position="375"/>
    </location>
</feature>
<dbReference type="SUPFAM" id="SSF82693">
    <property type="entry name" value="Multidrug efflux transporter AcrB pore domain, PN1, PN2, PC1 and PC2 subdomains"/>
    <property type="match status" value="3"/>
</dbReference>
<dbReference type="InterPro" id="IPR027463">
    <property type="entry name" value="AcrB_DN_DC_subdom"/>
</dbReference>
<evidence type="ECO:0000256" key="6">
    <source>
        <dbReference type="ARBA" id="ARBA00022989"/>
    </source>
</evidence>
<proteinExistence type="inferred from homology"/>
<keyword evidence="7 8" id="KW-0472">Membrane</keyword>
<feature type="transmembrane region" description="Helical" evidence="8">
    <location>
        <begin position="452"/>
        <end position="472"/>
    </location>
</feature>
<dbReference type="PRINTS" id="PR00702">
    <property type="entry name" value="ACRIFLAVINRP"/>
</dbReference>
<feature type="transmembrane region" description="Helical" evidence="8">
    <location>
        <begin position="932"/>
        <end position="957"/>
    </location>
</feature>
<reference evidence="9" key="1">
    <citation type="submission" date="2019-02" db="EMBL/GenBank/DDBJ databases">
        <authorList>
            <consortium name="Genoscope - CEA"/>
            <person name="William W."/>
        </authorList>
    </citation>
    <scope>NUCLEOTIDE SEQUENCE [LARGE SCALE GENOMIC DNA]</scope>
    <source>
        <strain evidence="9">YSy11</strain>
    </source>
</reference>
<accession>A0A653E364</accession>
<feature type="transmembrane region" description="Helical" evidence="8">
    <location>
        <begin position="907"/>
        <end position="926"/>
    </location>
</feature>
<evidence type="ECO:0000256" key="7">
    <source>
        <dbReference type="ARBA" id="ARBA00023136"/>
    </source>
</evidence>
<keyword evidence="3" id="KW-0813">Transport</keyword>
<name>A0A653E364_9PSED</name>
<dbReference type="SUPFAM" id="SSF82866">
    <property type="entry name" value="Multidrug efflux transporter AcrB transmembrane domain"/>
    <property type="match status" value="2"/>
</dbReference>
<dbReference type="AlphaFoldDB" id="A0A653E364"/>
<feature type="transmembrane region" description="Helical" evidence="8">
    <location>
        <begin position="1010"/>
        <end position="1033"/>
    </location>
</feature>
<feature type="transmembrane region" description="Helical" evidence="8">
    <location>
        <begin position="881"/>
        <end position="900"/>
    </location>
</feature>